<dbReference type="AlphaFoldDB" id="A0A9E7H6B8"/>
<accession>A0A9E7H6B8</accession>
<keyword evidence="1" id="KW-0863">Zinc-finger</keyword>
<feature type="domain" description="RING-type" evidence="4">
    <location>
        <begin position="64"/>
        <end position="107"/>
    </location>
</feature>
<keyword evidence="1" id="KW-0862">Zinc</keyword>
<dbReference type="PANTHER" id="PTHR31315:SF1">
    <property type="entry name" value="PROTEIN SIP5"/>
    <property type="match status" value="1"/>
</dbReference>
<dbReference type="OrthoDB" id="21471at2759"/>
<sequence length="282" mass="31712">MGNRISGSRRRPVEERLTRPQRILRQPTDVDYKKLRKLILARKLAPCFDALDELPHHPRDLEECPICFFYYPSLNRSRCCSKGICTECFLQMKPSDASRTVQCPFCKTSCYAVEYRGARTEEEKDLERAEEQKVTEAKLRMQREYQIVGQVIPSGVQNIREMSERGASLMQGNVDLDGPFQTCNNRNGNLSVNLEEVMVMEAIWDSLQDSRSQKSAANQISGSSNMVGFGNAAHEIDDATCLQSSGEVSSTDTMPVEAAVGISRLPDQNLLQAQHPKPDCES</sequence>
<name>A0A9E7H6B8_9LILI</name>
<gene>
    <name evidence="5" type="ORF">MUK42_08006</name>
</gene>
<keyword evidence="2" id="KW-0175">Coiled coil</keyword>
<dbReference type="PANTHER" id="PTHR31315">
    <property type="entry name" value="PROTEIN SIP5"/>
    <property type="match status" value="1"/>
</dbReference>
<dbReference type="Proteomes" id="UP001055439">
    <property type="component" value="Chromosome 8"/>
</dbReference>
<evidence type="ECO:0000313" key="5">
    <source>
        <dbReference type="EMBL" id="URE27586.1"/>
    </source>
</evidence>
<dbReference type="PROSITE" id="PS50089">
    <property type="entry name" value="ZF_RING_2"/>
    <property type="match status" value="1"/>
</dbReference>
<dbReference type="EMBL" id="CP097510">
    <property type="protein sequence ID" value="URE27585.1"/>
    <property type="molecule type" value="Genomic_DNA"/>
</dbReference>
<protein>
    <recommendedName>
        <fullName evidence="4">RING-type domain-containing protein</fullName>
    </recommendedName>
</protein>
<proteinExistence type="predicted"/>
<keyword evidence="6" id="KW-1185">Reference proteome</keyword>
<organism evidence="5 6">
    <name type="scientific">Musa troglodytarum</name>
    <name type="common">fe'i banana</name>
    <dbReference type="NCBI Taxonomy" id="320322"/>
    <lineage>
        <taxon>Eukaryota</taxon>
        <taxon>Viridiplantae</taxon>
        <taxon>Streptophyta</taxon>
        <taxon>Embryophyta</taxon>
        <taxon>Tracheophyta</taxon>
        <taxon>Spermatophyta</taxon>
        <taxon>Magnoliopsida</taxon>
        <taxon>Liliopsida</taxon>
        <taxon>Zingiberales</taxon>
        <taxon>Musaceae</taxon>
        <taxon>Musa</taxon>
    </lineage>
</organism>
<feature type="coiled-coil region" evidence="2">
    <location>
        <begin position="112"/>
        <end position="139"/>
    </location>
</feature>
<reference evidence="5" key="1">
    <citation type="submission" date="2022-05" db="EMBL/GenBank/DDBJ databases">
        <title>The Musa troglodytarum L. genome provides insights into the mechanism of non-climacteric behaviour and enrichment of carotenoids.</title>
        <authorList>
            <person name="Wang J."/>
        </authorList>
    </citation>
    <scope>NUCLEOTIDE SEQUENCE</scope>
    <source>
        <tissue evidence="5">Leaf</tissue>
    </source>
</reference>
<evidence type="ECO:0000259" key="4">
    <source>
        <dbReference type="PROSITE" id="PS50089"/>
    </source>
</evidence>
<dbReference type="EMBL" id="CP097510">
    <property type="protein sequence ID" value="URE27586.1"/>
    <property type="molecule type" value="Genomic_DNA"/>
</dbReference>
<evidence type="ECO:0000256" key="2">
    <source>
        <dbReference type="SAM" id="Coils"/>
    </source>
</evidence>
<feature type="region of interest" description="Disordered" evidence="3">
    <location>
        <begin position="1"/>
        <end position="20"/>
    </location>
</feature>
<dbReference type="GO" id="GO:0008270">
    <property type="term" value="F:zinc ion binding"/>
    <property type="evidence" value="ECO:0007669"/>
    <property type="project" value="UniProtKB-KW"/>
</dbReference>
<evidence type="ECO:0000256" key="3">
    <source>
        <dbReference type="SAM" id="MobiDB-lite"/>
    </source>
</evidence>
<dbReference type="GO" id="GO:0005737">
    <property type="term" value="C:cytoplasm"/>
    <property type="evidence" value="ECO:0007669"/>
    <property type="project" value="TreeGrafter"/>
</dbReference>
<evidence type="ECO:0000313" key="6">
    <source>
        <dbReference type="Proteomes" id="UP001055439"/>
    </source>
</evidence>
<dbReference type="InterPro" id="IPR039301">
    <property type="entry name" value="Sip5/DA2"/>
</dbReference>
<keyword evidence="1" id="KW-0479">Metal-binding</keyword>
<evidence type="ECO:0000256" key="1">
    <source>
        <dbReference type="PROSITE-ProRule" id="PRU00175"/>
    </source>
</evidence>
<dbReference type="InterPro" id="IPR001841">
    <property type="entry name" value="Znf_RING"/>
</dbReference>